<dbReference type="EMBL" id="BABT02000102">
    <property type="protein sequence ID" value="GAA96575.1"/>
    <property type="molecule type" value="Genomic_DNA"/>
</dbReference>
<keyword evidence="3" id="KW-0732">Signal</keyword>
<evidence type="ECO:0000256" key="1">
    <source>
        <dbReference type="SAM" id="Coils"/>
    </source>
</evidence>
<dbReference type="GO" id="GO:0070941">
    <property type="term" value="P:eisosome assembly"/>
    <property type="evidence" value="ECO:0007669"/>
    <property type="project" value="TreeGrafter"/>
</dbReference>
<dbReference type="OrthoDB" id="5599269at2759"/>
<comment type="caution">
    <text evidence="4">The sequence shown here is derived from an EMBL/GenBank/DDBJ whole genome shotgun (WGS) entry which is preliminary data.</text>
</comment>
<feature type="compositionally biased region" description="Polar residues" evidence="2">
    <location>
        <begin position="569"/>
        <end position="579"/>
    </location>
</feature>
<dbReference type="STRING" id="764103.G7E165"/>
<dbReference type="HOGENOM" id="CLU_354538_0_0_1"/>
<feature type="compositionally biased region" description="Basic and acidic residues" evidence="2">
    <location>
        <begin position="686"/>
        <end position="703"/>
    </location>
</feature>
<dbReference type="eggNOG" id="ENOG502QQ1T">
    <property type="taxonomic scope" value="Eukaryota"/>
</dbReference>
<reference evidence="4 5" key="2">
    <citation type="journal article" date="2012" name="Open Biol.">
        <title>Characteristics of nucleosomes and linker DNA regions on the genome of the basidiomycete Mixia osmundae revealed by mono- and dinucleosome mapping.</title>
        <authorList>
            <person name="Nishida H."/>
            <person name="Kondo S."/>
            <person name="Matsumoto T."/>
            <person name="Suzuki Y."/>
            <person name="Yoshikawa H."/>
            <person name="Taylor T.D."/>
            <person name="Sugiyama J."/>
        </authorList>
    </citation>
    <scope>NUCLEOTIDE SEQUENCE [LARGE SCALE GENOMIC DNA]</scope>
    <source>
        <strain evidence="5">CBS 9802 / IAM 14324 / JCM 22182 / KY 12970</strain>
    </source>
</reference>
<evidence type="ECO:0000313" key="4">
    <source>
        <dbReference type="EMBL" id="GAA96575.1"/>
    </source>
</evidence>
<feature type="compositionally biased region" description="Basic and acidic residues" evidence="2">
    <location>
        <begin position="501"/>
        <end position="516"/>
    </location>
</feature>
<dbReference type="GO" id="GO:0036286">
    <property type="term" value="C:eisosome filament"/>
    <property type="evidence" value="ECO:0007669"/>
    <property type="project" value="TreeGrafter"/>
</dbReference>
<dbReference type="GO" id="GO:0008289">
    <property type="term" value="F:lipid binding"/>
    <property type="evidence" value="ECO:0007669"/>
    <property type="project" value="TreeGrafter"/>
</dbReference>
<feature type="compositionally biased region" description="Low complexity" evidence="2">
    <location>
        <begin position="655"/>
        <end position="668"/>
    </location>
</feature>
<dbReference type="Gene3D" id="1.20.1270.60">
    <property type="entry name" value="Arfaptin homology (AH) domain/BAR domain"/>
    <property type="match status" value="1"/>
</dbReference>
<reference evidence="4 5" key="1">
    <citation type="journal article" date="2011" name="J. Gen. Appl. Microbiol.">
        <title>Draft genome sequencing of the enigmatic basidiomycete Mixia osmundae.</title>
        <authorList>
            <person name="Nishida H."/>
            <person name="Nagatsuka Y."/>
            <person name="Sugiyama J."/>
        </authorList>
    </citation>
    <scope>NUCLEOTIDE SEQUENCE [LARGE SCALE GENOMIC DNA]</scope>
    <source>
        <strain evidence="5">CBS 9802 / IAM 14324 / JCM 22182 / KY 12970</strain>
    </source>
</reference>
<dbReference type="GO" id="GO:0005886">
    <property type="term" value="C:plasma membrane"/>
    <property type="evidence" value="ECO:0007669"/>
    <property type="project" value="TreeGrafter"/>
</dbReference>
<dbReference type="Pfam" id="PF13805">
    <property type="entry name" value="Pil1"/>
    <property type="match status" value="1"/>
</dbReference>
<evidence type="ECO:0000256" key="2">
    <source>
        <dbReference type="SAM" id="MobiDB-lite"/>
    </source>
</evidence>
<keyword evidence="1" id="KW-0175">Coiled coil</keyword>
<protein>
    <submittedName>
        <fullName evidence="4">Uncharacterized protein</fullName>
    </submittedName>
</protein>
<proteinExistence type="predicted"/>
<gene>
    <name evidence="4" type="primary">Mo03244</name>
    <name evidence="4" type="ORF">E5Q_03244</name>
</gene>
<dbReference type="RefSeq" id="XP_014567382.1">
    <property type="nucleotide sequence ID" value="XM_014711896.1"/>
</dbReference>
<name>G7E165_MIXOS</name>
<organism evidence="4 5">
    <name type="scientific">Mixia osmundae (strain CBS 9802 / IAM 14324 / JCM 22182 / KY 12970)</name>
    <dbReference type="NCBI Taxonomy" id="764103"/>
    <lineage>
        <taxon>Eukaryota</taxon>
        <taxon>Fungi</taxon>
        <taxon>Dikarya</taxon>
        <taxon>Basidiomycota</taxon>
        <taxon>Pucciniomycotina</taxon>
        <taxon>Mixiomycetes</taxon>
        <taxon>Mixiales</taxon>
        <taxon>Mixiaceae</taxon>
        <taxon>Mixia</taxon>
    </lineage>
</organism>
<dbReference type="PANTHER" id="PTHR31962">
    <property type="entry name" value="SPHINGOLIPID LONG CHAIN BASE-RESPONSIVE PROTEIN PIL1"/>
    <property type="match status" value="1"/>
</dbReference>
<sequence length="792" mass="86986">MLSLLRNCALLTWLSLHELTAGSPIQSDNELYDLAFFYSARVASLVVHTRSCACLQATCASPLDPNIGLNFTVPSSDPGKVDIVLAYRWAGSAEAYDNSAYRLDSVEHNVVWFEDDVTMISHVRLQDARSLSLFSMLLSAVQHSMREIFEGFWLHCGEHVEAYPGACINLGVPVTDEQCTLDLNLVKMSLFGSKKKLAHTPKLGAILQTGSLKPLGELINSEKIVMASTDRLALDMKRSSEAIREWAATQGDDLNDVLSKVSVLYDILASSHSRFSEHDSTYRIHYKSLRKREEDFIALRKNRDSLAGKISSAENKLGRMSSENKDLPAATQRLQELKQEMVGLEHAVNNEDARLYDYRRDTTREAMSLKLGAMLELAEKMTVIAEMSKLLIAEIPRDRSLVGSTRPYYEGFPETERVMQEAQTCLQTVVFNPIAGQGLPSGAAAEMSYDEDGLRLVDPNQSRQSNTDTADSRYLADYYNEQSDSNRLGAGVPATGSQRASAERERTSTEHSHRQQYDSALPSPSGQPATLPEETEDPRSSLAYMANKRDSADQRGNGYPMPAMPSADPPQNRQAQQAAGSRGSYTPPPPPGPERPGQKRGDSLLGSKHGFDQDPYQPTSGSRPPREAQVPQSSNGPAEPSGYSYGRPGEYHPVPRGAGHRPAAPGGRYAQPHQPYVPGQPSPADLYRDQWRATSYHDVRSEEGSDAVPALRINKRDTADVPRDESGEFAHIRQSSNEAAMRKQSLTGGARLPDSIPPAYGQAARDSPIPSEQGILSGGTGFASNRYVTRLD</sequence>
<feature type="compositionally biased region" description="Basic and acidic residues" evidence="2">
    <location>
        <begin position="714"/>
        <end position="731"/>
    </location>
</feature>
<feature type="coiled-coil region" evidence="1">
    <location>
        <begin position="320"/>
        <end position="354"/>
    </location>
</feature>
<dbReference type="Proteomes" id="UP000009131">
    <property type="component" value="Unassembled WGS sequence"/>
</dbReference>
<dbReference type="GO" id="GO:0006897">
    <property type="term" value="P:endocytosis"/>
    <property type="evidence" value="ECO:0007669"/>
    <property type="project" value="TreeGrafter"/>
</dbReference>
<feature type="region of interest" description="Disordered" evidence="2">
    <location>
        <begin position="551"/>
        <end position="782"/>
    </location>
</feature>
<keyword evidence="5" id="KW-1185">Reference proteome</keyword>
<dbReference type="InParanoid" id="G7E165"/>
<dbReference type="PANTHER" id="PTHR31962:SF6">
    <property type="entry name" value="EISOSOME COMPONENT PIL1-DOMAIN-CONTAINING PROTEIN"/>
    <property type="match status" value="1"/>
</dbReference>
<feature type="signal peptide" evidence="3">
    <location>
        <begin position="1"/>
        <end position="22"/>
    </location>
</feature>
<accession>G7E165</accession>
<dbReference type="AlphaFoldDB" id="G7E165"/>
<dbReference type="InterPro" id="IPR027267">
    <property type="entry name" value="AH/BAR_dom_sf"/>
</dbReference>
<evidence type="ECO:0000256" key="3">
    <source>
        <dbReference type="SAM" id="SignalP"/>
    </source>
</evidence>
<feature type="region of interest" description="Disordered" evidence="2">
    <location>
        <begin position="482"/>
        <end position="539"/>
    </location>
</feature>
<dbReference type="InterPro" id="IPR028245">
    <property type="entry name" value="PIL1/LSP1"/>
</dbReference>
<evidence type="ECO:0000313" key="5">
    <source>
        <dbReference type="Proteomes" id="UP000009131"/>
    </source>
</evidence>
<feature type="chain" id="PRO_5009955642" evidence="3">
    <location>
        <begin position="23"/>
        <end position="792"/>
    </location>
</feature>